<comment type="caution">
    <text evidence="2">The sequence shown here is derived from an EMBL/GenBank/DDBJ whole genome shotgun (WGS) entry which is preliminary data.</text>
</comment>
<dbReference type="Pfam" id="PF07589">
    <property type="entry name" value="PEP-CTERM"/>
    <property type="match status" value="1"/>
</dbReference>
<dbReference type="RefSeq" id="WP_170241836.1">
    <property type="nucleotide sequence ID" value="NZ_VLLN01000003.1"/>
</dbReference>
<feature type="domain" description="Ice-binding protein C-terminal" evidence="1">
    <location>
        <begin position="197"/>
        <end position="222"/>
    </location>
</feature>
<dbReference type="AlphaFoldDB" id="A0A562WRR1"/>
<dbReference type="InterPro" id="IPR013424">
    <property type="entry name" value="Ice-binding_C"/>
</dbReference>
<accession>A0A562WRR1</accession>
<dbReference type="NCBIfam" id="TIGR02595">
    <property type="entry name" value="PEP_CTERM"/>
    <property type="match status" value="1"/>
</dbReference>
<evidence type="ECO:0000313" key="2">
    <source>
        <dbReference type="EMBL" id="TWJ32801.1"/>
    </source>
</evidence>
<gene>
    <name evidence="2" type="ORF">JN12_00778</name>
</gene>
<evidence type="ECO:0000259" key="1">
    <source>
        <dbReference type="Pfam" id="PF07589"/>
    </source>
</evidence>
<evidence type="ECO:0000313" key="3">
    <source>
        <dbReference type="Proteomes" id="UP000319449"/>
    </source>
</evidence>
<keyword evidence="3" id="KW-1185">Reference proteome</keyword>
<proteinExistence type="predicted"/>
<sequence length="226" mass="24106">MKTRMKWLALFWVVGAFLLALSGVWVREAAAVPVSAMNGLDGWTGSYLADSITPNTPTSITVSSASLYTQGINSGIFLTSISNDISFDATGSLQFDLSLSILPTPDDRGSSYDQTVRDFLNFSFLGSDGSFAFLDSWNTSTLPGVSGTLNFGTITYDISTLRGSSGSLYFDLNDQDDGLYTKAVISKLAFVPAQVAPVPEPSTIVLLAAGVCALGIRMRTRKPETP</sequence>
<name>A0A562WRR1_9BACT</name>
<dbReference type="Proteomes" id="UP000319449">
    <property type="component" value="Unassembled WGS sequence"/>
</dbReference>
<reference evidence="2 3" key="1">
    <citation type="submission" date="2019-07" db="EMBL/GenBank/DDBJ databases">
        <title>Genomic Encyclopedia of Archaeal and Bacterial Type Strains, Phase II (KMG-II): from individual species to whole genera.</title>
        <authorList>
            <person name="Goeker M."/>
        </authorList>
    </citation>
    <scope>NUCLEOTIDE SEQUENCE [LARGE SCALE GENOMIC DNA]</scope>
    <source>
        <strain evidence="2 3">ATCC BAA-1139</strain>
    </source>
</reference>
<dbReference type="EMBL" id="VLLN01000003">
    <property type="protein sequence ID" value="TWJ32801.1"/>
    <property type="molecule type" value="Genomic_DNA"/>
</dbReference>
<protein>
    <submittedName>
        <fullName evidence="2">Putative secreted protein with PEP-CTERM sorting signal</fullName>
    </submittedName>
</protein>
<organism evidence="2 3">
    <name type="scientific">Geobacter argillaceus</name>
    <dbReference type="NCBI Taxonomy" id="345631"/>
    <lineage>
        <taxon>Bacteria</taxon>
        <taxon>Pseudomonadati</taxon>
        <taxon>Thermodesulfobacteriota</taxon>
        <taxon>Desulfuromonadia</taxon>
        <taxon>Geobacterales</taxon>
        <taxon>Geobacteraceae</taxon>
        <taxon>Geobacter</taxon>
    </lineage>
</organism>